<evidence type="ECO:0000313" key="2">
    <source>
        <dbReference type="Araport" id="AT2G04380"/>
    </source>
</evidence>
<dbReference type="PIR" id="H84456">
    <property type="entry name" value="H84456"/>
</dbReference>
<reference evidence="5" key="6">
    <citation type="journal article" date="2017" name="Plant J.">
        <title>Araport11: a complete reannotation of the Arabidopsis thaliana reference genome.</title>
        <authorList>
            <person name="Cheng C.Y."/>
            <person name="Krishnakumar V."/>
            <person name="Chan A.P."/>
            <person name="Thibaud-Nissen F."/>
            <person name="Schobel S."/>
            <person name="Town C.D."/>
        </authorList>
    </citation>
    <scope>GENOME REANNOTATION</scope>
    <source>
        <strain evidence="5">cv. Columbia</strain>
    </source>
</reference>
<dbReference type="TAIR" id="AT2G04380"/>
<reference evidence="4" key="4">
    <citation type="submission" date="2011-02" db="EMBL/GenBank/DDBJ databases">
        <authorList>
            <consortium name="TAIR"/>
            <person name="Swarbreck D."/>
            <person name="Lamesch P."/>
            <person name="Wilks C."/>
            <person name="Huala E."/>
        </authorList>
    </citation>
    <scope>NUCLEOTIDE SEQUENCE</scope>
</reference>
<dbReference type="HOGENOM" id="CLU_1808854_0_0_1"/>
<reference evidence="4 5" key="1">
    <citation type="journal article" date="1999" name="Nature">
        <title>Sequence and analysis of chromosome 2 of the plant Arabidopsis thaliana.</title>
        <authorList>
            <person name="Lin X."/>
            <person name="Kaul S."/>
            <person name="Rounsley S."/>
            <person name="Shea T.P."/>
            <person name="Benito M.I."/>
            <person name="Town C.D."/>
            <person name="Fujii C.Y."/>
            <person name="Mason T."/>
            <person name="Bowman C.L."/>
            <person name="Barnstead M."/>
            <person name="Feldblyum T.V."/>
            <person name="Buell C.R."/>
            <person name="Ketchum K.A."/>
            <person name="Lee J."/>
            <person name="Ronning C.M."/>
            <person name="Koo H.L."/>
            <person name="Moffat K.S."/>
            <person name="Cronin L.A."/>
            <person name="Shen M."/>
            <person name="Pai G."/>
            <person name="Van Aken S."/>
            <person name="Umayam L."/>
            <person name="Tallon L.J."/>
            <person name="Gill J.E."/>
            <person name="Adams M.D."/>
            <person name="Carrera A.J."/>
            <person name="Creasy T.H."/>
            <person name="Goodman H.M."/>
            <person name="Somerville C.R."/>
            <person name="Copenhaver G.P."/>
            <person name="Preuss D."/>
            <person name="Nierman W.C."/>
            <person name="White O."/>
            <person name="Eisen J.A."/>
            <person name="Salzberg S.L."/>
            <person name="Fraser C.M."/>
            <person name="Venter J.C."/>
        </authorList>
    </citation>
    <scope>NUCLEOTIDE SEQUENCE [LARGE SCALE GENOMIC DNA]</scope>
    <source>
        <strain evidence="5">cv. Columbia</strain>
    </source>
</reference>
<reference evidence="4" key="5">
    <citation type="submission" date="2016-05" db="EMBL/GenBank/DDBJ databases">
        <authorList>
            <person name="Krishnakumar V."/>
            <person name="Cheng C.-Y."/>
            <person name="Chan A.P."/>
            <person name="Schobel S."/>
            <person name="Kim M."/>
            <person name="Ferlanti E.S."/>
            <person name="Belyaeva I."/>
            <person name="Rosen B.D."/>
            <person name="Micklem G."/>
            <person name="Miller J.R."/>
            <person name="Vaughn M."/>
            <person name="Town C.D."/>
        </authorList>
    </citation>
    <scope>NUCLEOTIDE SEQUENCE</scope>
</reference>
<dbReference type="KEGG" id="ath:AT2G04380"/>
<reference evidence="3" key="3">
    <citation type="submission" date="2002-02" db="EMBL/GenBank/DDBJ databases">
        <authorList>
            <person name="Town C.D."/>
            <person name="Kaul S."/>
        </authorList>
    </citation>
    <scope>NUCLEOTIDE SEQUENCE</scope>
</reference>
<accession>Q9SJD1</accession>
<protein>
    <submittedName>
        <fullName evidence="3">Uncharacterized protein At2g04380</fullName>
    </submittedName>
</protein>
<feature type="region of interest" description="Disordered" evidence="1">
    <location>
        <begin position="60"/>
        <end position="143"/>
    </location>
</feature>
<sequence>MVRRCETQRGRWDNKVNILKDTDKFGFDLGFQLQESKKRFGPDLGFCIKRFAPPILQMSLEENENGPKPTWQIRSNRETSKAIRSAPPLTFSSFTGVSLGRKLPNNKNPESSKTRQEGFDTVEEGLKGDRGRTSVDRSEYDGG</sequence>
<dbReference type="AlphaFoldDB" id="Q9SJD1"/>
<proteinExistence type="predicted"/>
<evidence type="ECO:0000313" key="4">
    <source>
        <dbReference type="EMBL" id="AEC05828.1"/>
    </source>
</evidence>
<feature type="compositionally biased region" description="Basic and acidic residues" evidence="1">
    <location>
        <begin position="110"/>
        <end position="143"/>
    </location>
</feature>
<evidence type="ECO:0000256" key="1">
    <source>
        <dbReference type="SAM" id="MobiDB-lite"/>
    </source>
</evidence>
<dbReference type="EMBL" id="CP002685">
    <property type="protein sequence ID" value="AEC05828.1"/>
    <property type="molecule type" value="Genomic_DNA"/>
</dbReference>
<keyword evidence="5" id="KW-1185">Reference proteome</keyword>
<reference evidence="3" key="2">
    <citation type="submission" date="2000-03" db="EMBL/GenBank/DDBJ databases">
        <authorList>
            <person name="Lin X."/>
            <person name="Kaul S."/>
            <person name="Shea T.P."/>
            <person name="Fujii C.Y."/>
            <person name="Shen M."/>
            <person name="VanAken S.E."/>
            <person name="Barnstead M.E."/>
            <person name="Mason T.M."/>
            <person name="Bowman C.L."/>
            <person name="Ronning C.M."/>
            <person name="Benito M.-I."/>
            <person name="Carrera A.J."/>
            <person name="Creasy T.H."/>
            <person name="Buell C.R."/>
            <person name="Town C.D."/>
            <person name="Nierman W.C."/>
            <person name="Fraser C.M."/>
            <person name="Venter J.C."/>
        </authorList>
    </citation>
    <scope>NUCLEOTIDE SEQUENCE</scope>
</reference>
<dbReference type="Araport" id="AT2G04380"/>
<gene>
    <name evidence="2 4" type="ordered locus">At2g04380</name>
    <name evidence="4" type="ORF">T1O3.21</name>
    <name evidence="4" type="ORF">T1O3_21</name>
</gene>
<dbReference type="PaxDb" id="3702-AT2G04380.1"/>
<dbReference type="EMBL" id="AC006951">
    <property type="protein sequence ID" value="AAD25840.1"/>
    <property type="molecule type" value="Genomic_DNA"/>
</dbReference>
<dbReference type="Proteomes" id="UP000006548">
    <property type="component" value="Chromosome 2"/>
</dbReference>
<evidence type="ECO:0000313" key="5">
    <source>
        <dbReference type="Proteomes" id="UP000006548"/>
    </source>
</evidence>
<organism evidence="3">
    <name type="scientific">Arabidopsis thaliana</name>
    <name type="common">Mouse-ear cress</name>
    <dbReference type="NCBI Taxonomy" id="3702"/>
    <lineage>
        <taxon>Eukaryota</taxon>
        <taxon>Viridiplantae</taxon>
        <taxon>Streptophyta</taxon>
        <taxon>Embryophyta</taxon>
        <taxon>Tracheophyta</taxon>
        <taxon>Spermatophyta</taxon>
        <taxon>Magnoliopsida</taxon>
        <taxon>eudicotyledons</taxon>
        <taxon>Gunneridae</taxon>
        <taxon>Pentapetalae</taxon>
        <taxon>rosids</taxon>
        <taxon>malvids</taxon>
        <taxon>Brassicales</taxon>
        <taxon>Brassicaceae</taxon>
        <taxon>Camelineae</taxon>
        <taxon>Arabidopsis</taxon>
    </lineage>
</organism>
<name>Q9SJD1_ARATH</name>
<dbReference type="GeneID" id="814977"/>
<evidence type="ECO:0000313" key="3">
    <source>
        <dbReference type="EMBL" id="AAD25840.1"/>
    </source>
</evidence>